<dbReference type="Proteomes" id="UP000000600">
    <property type="component" value="Unassembled WGS sequence"/>
</dbReference>
<keyword evidence="3" id="KW-1185">Reference proteome</keyword>
<dbReference type="RefSeq" id="XP_001454162.1">
    <property type="nucleotide sequence ID" value="XM_001454125.1"/>
</dbReference>
<evidence type="ECO:0000256" key="1">
    <source>
        <dbReference type="SAM" id="MobiDB-lite"/>
    </source>
</evidence>
<evidence type="ECO:0000313" key="3">
    <source>
        <dbReference type="Proteomes" id="UP000000600"/>
    </source>
</evidence>
<dbReference type="InParanoid" id="A0DUP8"/>
<feature type="region of interest" description="Disordered" evidence="1">
    <location>
        <begin position="239"/>
        <end position="258"/>
    </location>
</feature>
<dbReference type="HOGENOM" id="CLU_881276_0_0_1"/>
<organism evidence="2 3">
    <name type="scientific">Paramecium tetraurelia</name>
    <dbReference type="NCBI Taxonomy" id="5888"/>
    <lineage>
        <taxon>Eukaryota</taxon>
        <taxon>Sar</taxon>
        <taxon>Alveolata</taxon>
        <taxon>Ciliophora</taxon>
        <taxon>Intramacronucleata</taxon>
        <taxon>Oligohymenophorea</taxon>
        <taxon>Peniculida</taxon>
        <taxon>Parameciidae</taxon>
        <taxon>Paramecium</taxon>
    </lineage>
</organism>
<evidence type="ECO:0008006" key="4">
    <source>
        <dbReference type="Google" id="ProtNLM"/>
    </source>
</evidence>
<dbReference type="GeneID" id="5039947"/>
<reference evidence="2 3" key="1">
    <citation type="journal article" date="2006" name="Nature">
        <title>Global trends of whole-genome duplications revealed by the ciliate Paramecium tetraurelia.</title>
        <authorList>
            <consortium name="Genoscope"/>
            <person name="Aury J.-M."/>
            <person name="Jaillon O."/>
            <person name="Duret L."/>
            <person name="Noel B."/>
            <person name="Jubin C."/>
            <person name="Porcel B.M."/>
            <person name="Segurens B."/>
            <person name="Daubin V."/>
            <person name="Anthouard V."/>
            <person name="Aiach N."/>
            <person name="Arnaiz O."/>
            <person name="Billaut A."/>
            <person name="Beisson J."/>
            <person name="Blanc I."/>
            <person name="Bouhouche K."/>
            <person name="Camara F."/>
            <person name="Duharcourt S."/>
            <person name="Guigo R."/>
            <person name="Gogendeau D."/>
            <person name="Katinka M."/>
            <person name="Keller A.-M."/>
            <person name="Kissmehl R."/>
            <person name="Klotz C."/>
            <person name="Koll F."/>
            <person name="Le Moue A."/>
            <person name="Lepere C."/>
            <person name="Malinsky S."/>
            <person name="Nowacki M."/>
            <person name="Nowak J.K."/>
            <person name="Plattner H."/>
            <person name="Poulain J."/>
            <person name="Ruiz F."/>
            <person name="Serrano V."/>
            <person name="Zagulski M."/>
            <person name="Dessen P."/>
            <person name="Betermier M."/>
            <person name="Weissenbach J."/>
            <person name="Scarpelli C."/>
            <person name="Schachter V."/>
            <person name="Sperling L."/>
            <person name="Meyer E."/>
            <person name="Cohen J."/>
            <person name="Wincker P."/>
        </authorList>
    </citation>
    <scope>NUCLEOTIDE SEQUENCE [LARGE SCALE GENOMIC DNA]</scope>
    <source>
        <strain evidence="2 3">Stock d4-2</strain>
    </source>
</reference>
<protein>
    <recommendedName>
        <fullName evidence="4">B box-type domain-containing protein</fullName>
    </recommendedName>
</protein>
<accession>A0DUP8</accession>
<dbReference type="EMBL" id="CT868585">
    <property type="protein sequence ID" value="CAK86765.1"/>
    <property type="molecule type" value="Genomic_DNA"/>
</dbReference>
<name>A0DUP8_PARTE</name>
<dbReference type="KEGG" id="ptm:GSPATT00020437001"/>
<evidence type="ECO:0000313" key="2">
    <source>
        <dbReference type="EMBL" id="CAK86765.1"/>
    </source>
</evidence>
<dbReference type="OrthoDB" id="312980at2759"/>
<proteinExistence type="predicted"/>
<sequence>MQRLKSDLHCPFDKHDQSLIVGVCVNEQCPDKRPFCVACQFQFHSSHQKDLKRFDDFKNLLSENSQLTEKLKSHLNDLQQLVKFITHLIEATQYRNNHQILLEMNYTDLHDSINQLITQWNQQRNLCELLKDIFSTTVKDKIKTLQLQVQKKPNDVRTKSNYLKTETDVLQTKDQLLDLPSPQNINLSKVSNKLADPTINITRNRNSIEIVEGIILKENSQNSQDSQKLSQLQNRYFHPNPISKQKHRSQYNVDQTSNKSKYISENNLDKSLEQLEMRHSNSFAFVNVLDQLSNISKRTQISDKKSANAIKIHQIN</sequence>
<dbReference type="AlphaFoldDB" id="A0DUP8"/>
<dbReference type="OMA" id="QQRNLCE"/>
<gene>
    <name evidence="2" type="ORF">GSPATT00020437001</name>
</gene>